<proteinExistence type="predicted"/>
<dbReference type="Gene3D" id="3.20.80.10">
    <property type="entry name" value="Regulatory factor, effector binding domain"/>
    <property type="match status" value="1"/>
</dbReference>
<dbReference type="EMBL" id="JAUCFI010000003">
    <property type="protein sequence ID" value="MDM5283685.1"/>
    <property type="molecule type" value="Genomic_DNA"/>
</dbReference>
<organism evidence="2 3">
    <name type="scientific">Peribacillus frigoritolerans</name>
    <dbReference type="NCBI Taxonomy" id="450367"/>
    <lineage>
        <taxon>Bacteria</taxon>
        <taxon>Bacillati</taxon>
        <taxon>Bacillota</taxon>
        <taxon>Bacilli</taxon>
        <taxon>Bacillales</taxon>
        <taxon>Bacillaceae</taxon>
        <taxon>Peribacillus</taxon>
    </lineage>
</organism>
<evidence type="ECO:0000313" key="2">
    <source>
        <dbReference type="EMBL" id="MDM5283685.1"/>
    </source>
</evidence>
<reference evidence="2" key="1">
    <citation type="submission" date="2023-06" db="EMBL/GenBank/DDBJ databases">
        <title>Comparative genomics of Bacillaceae isolates and their secondary metabolite potential.</title>
        <authorList>
            <person name="Song L."/>
            <person name="Nielsen L.J."/>
            <person name="Mohite O."/>
            <person name="Xu X."/>
            <person name="Weber T."/>
            <person name="Kovacs A.T."/>
        </authorList>
    </citation>
    <scope>NUCLEOTIDE SEQUENCE</scope>
    <source>
        <strain evidence="2">G1S1</strain>
    </source>
</reference>
<gene>
    <name evidence="2" type="ORF">QUF85_10225</name>
</gene>
<dbReference type="InterPro" id="IPR008319">
    <property type="entry name" value="GyrI-like_CCH_Lin2189-like"/>
</dbReference>
<dbReference type="Proteomes" id="UP001238973">
    <property type="component" value="Unassembled WGS sequence"/>
</dbReference>
<comment type="caution">
    <text evidence="2">The sequence shown here is derived from an EMBL/GenBank/DDBJ whole genome shotgun (WGS) entry which is preliminary data.</text>
</comment>
<dbReference type="AlphaFoldDB" id="A0AAJ1QLM2"/>
<sequence length="208" mass="24671">MKYEWRKQEKNLYIPKQKPELVSIPEQKFFLIKGKGNPNEHEFAEKIGVLYSLAYAVRMMPKQGYTPAGYFEYTVYPLEGIWDLTEEGKKLDTLNKDELLYTIMIRQPDFVTKEIVDRAFEHVEKKKPHPFLNDVRFGTFQDGLSVQMLHVGPYDDEPQSFKVMNEFIKNNNLEKTSLQHREIYLSDFRKVEPSKLKTVLRYKVKPIE</sequence>
<dbReference type="InterPro" id="IPR011256">
    <property type="entry name" value="Reg_factor_effector_dom_sf"/>
</dbReference>
<name>A0AAJ1QLM2_9BACI</name>
<evidence type="ECO:0000259" key="1">
    <source>
        <dbReference type="Pfam" id="PF06445"/>
    </source>
</evidence>
<protein>
    <submittedName>
        <fullName evidence="2">GyrI-like domain-containing protein</fullName>
    </submittedName>
</protein>
<evidence type="ECO:0000313" key="3">
    <source>
        <dbReference type="Proteomes" id="UP001238973"/>
    </source>
</evidence>
<dbReference type="InterPro" id="IPR029442">
    <property type="entry name" value="GyrI-like"/>
</dbReference>
<dbReference type="RefSeq" id="WP_063596154.1">
    <property type="nucleotide sequence ID" value="NZ_JAUCFI010000003.1"/>
</dbReference>
<dbReference type="SUPFAM" id="SSF55136">
    <property type="entry name" value="Probable bacterial effector-binding domain"/>
    <property type="match status" value="1"/>
</dbReference>
<dbReference type="Pfam" id="PF06445">
    <property type="entry name" value="GyrI-like"/>
    <property type="match status" value="1"/>
</dbReference>
<dbReference type="PIRSF" id="PIRSF031644">
    <property type="entry name" value="UCP031644"/>
    <property type="match status" value="1"/>
</dbReference>
<feature type="domain" description="GyrI-like small molecule binding" evidence="1">
    <location>
        <begin position="18"/>
        <end position="199"/>
    </location>
</feature>
<accession>A0AAJ1QLM2</accession>